<accession>A0A7I7RQ20</accession>
<proteinExistence type="predicted"/>
<geneLocation type="plasmid" evidence="1">
    <name>pJCM18538</name>
</geneLocation>
<name>A0A7I7RQ20_9MYCO</name>
<evidence type="ECO:0008006" key="3">
    <source>
        <dbReference type="Google" id="ProtNLM"/>
    </source>
</evidence>
<dbReference type="AlphaFoldDB" id="A0A7I7RQ20"/>
<dbReference type="EMBL" id="AP022592">
    <property type="protein sequence ID" value="BBY46633.1"/>
    <property type="molecule type" value="Genomic_DNA"/>
</dbReference>
<dbReference type="Proteomes" id="UP000467428">
    <property type="component" value="Plasmid pJCM18538"/>
</dbReference>
<dbReference type="RefSeq" id="WP_163916125.1">
    <property type="nucleotide sequence ID" value="NZ_AP022592.1"/>
</dbReference>
<protein>
    <recommendedName>
        <fullName evidence="3">Cytidyltransferase-like domain-containing protein</fullName>
    </recommendedName>
</protein>
<keyword evidence="2" id="KW-1185">Reference proteome</keyword>
<evidence type="ECO:0000313" key="1">
    <source>
        <dbReference type="EMBL" id="BBY46633.1"/>
    </source>
</evidence>
<dbReference type="SUPFAM" id="SSF52374">
    <property type="entry name" value="Nucleotidylyl transferase"/>
    <property type="match status" value="1"/>
</dbReference>
<gene>
    <name evidence="1" type="ORF">MARA_00630</name>
</gene>
<keyword evidence="1" id="KW-0614">Plasmid</keyword>
<reference evidence="1 2" key="1">
    <citation type="journal article" date="2019" name="Emerg. Microbes Infect.">
        <title>Comprehensive subspecies identification of 175 nontuberculous mycobacteria species based on 7547 genomic profiles.</title>
        <authorList>
            <person name="Matsumoto Y."/>
            <person name="Kinjo T."/>
            <person name="Motooka D."/>
            <person name="Nabeya D."/>
            <person name="Jung N."/>
            <person name="Uechi K."/>
            <person name="Horii T."/>
            <person name="Iida T."/>
            <person name="Fujita J."/>
            <person name="Nakamura S."/>
        </authorList>
    </citation>
    <scope>NUCLEOTIDE SEQUENCE [LARGE SCALE GENOMIC DNA]</scope>
    <source>
        <strain evidence="1 2">JCM 18538</strain>
        <plasmid evidence="1">pJCM18538</plasmid>
    </source>
</reference>
<dbReference type="InterPro" id="IPR014729">
    <property type="entry name" value="Rossmann-like_a/b/a_fold"/>
</dbReference>
<dbReference type="KEGG" id="marz:MARA_00630"/>
<sequence length="277" mass="30983">MEHEFRTEAFEDMKTNEWFGPAMEVYCLNDLRAAGYQRPLTGVVKASRDNPVTFFERENHPYVRFASSHYFDEIQWAALQDDPVIISAMGSYAPMHAGHVEMAEAADTALRAEGFTPIAAVFSPHSEQYVRAKILPTRRDALIATDARIAQAEDVLPPRLRSGTPTFIDTWDARMPGGPRSFTDIMIRLVRTLEAAQIRNVTPVAVFGPDNGISMRAFARAGQAVCVIRPGHEDEAKPYEAEPQMKAALRQKRVIVATREHNTIISSSEIRQRRAAG</sequence>
<evidence type="ECO:0000313" key="2">
    <source>
        <dbReference type="Proteomes" id="UP000467428"/>
    </source>
</evidence>
<organism evidence="1 2">
    <name type="scientific">Mycolicibacterium arabiense</name>
    <dbReference type="NCBI Taxonomy" id="1286181"/>
    <lineage>
        <taxon>Bacteria</taxon>
        <taxon>Bacillati</taxon>
        <taxon>Actinomycetota</taxon>
        <taxon>Actinomycetes</taxon>
        <taxon>Mycobacteriales</taxon>
        <taxon>Mycobacteriaceae</taxon>
        <taxon>Mycolicibacterium</taxon>
    </lineage>
</organism>
<dbReference type="Gene3D" id="3.40.50.620">
    <property type="entry name" value="HUPs"/>
    <property type="match status" value="1"/>
</dbReference>